<evidence type="ECO:0000313" key="2">
    <source>
        <dbReference type="Proteomes" id="UP000176050"/>
    </source>
</evidence>
<dbReference type="Pfam" id="PF05258">
    <property type="entry name" value="DciA"/>
    <property type="match status" value="1"/>
</dbReference>
<dbReference type="AlphaFoldDB" id="A0A1D8P5W0"/>
<dbReference type="OrthoDB" id="9804942at2"/>
<accession>A0A1D8P5W0</accession>
<dbReference type="PANTHER" id="PTHR36456:SF1">
    <property type="entry name" value="UPF0232 PROTEIN SCO3875"/>
    <property type="match status" value="1"/>
</dbReference>
<evidence type="ECO:0000313" key="1">
    <source>
        <dbReference type="EMBL" id="AOW19973.1"/>
    </source>
</evidence>
<dbReference type="Proteomes" id="UP000176050">
    <property type="component" value="Chromosome"/>
</dbReference>
<dbReference type="KEGG" id="lul:LPB138_04415"/>
<dbReference type="PANTHER" id="PTHR36456">
    <property type="entry name" value="UPF0232 PROTEIN SCO3875"/>
    <property type="match status" value="1"/>
</dbReference>
<organism evidence="1 2">
    <name type="scientific">Urechidicola croceus</name>
    <dbReference type="NCBI Taxonomy" id="1850246"/>
    <lineage>
        <taxon>Bacteria</taxon>
        <taxon>Pseudomonadati</taxon>
        <taxon>Bacteroidota</taxon>
        <taxon>Flavobacteriia</taxon>
        <taxon>Flavobacteriales</taxon>
        <taxon>Flavobacteriaceae</taxon>
        <taxon>Urechidicola</taxon>
    </lineage>
</organism>
<dbReference type="STRING" id="1850246.LPB138_04415"/>
<reference evidence="1 2" key="1">
    <citation type="submission" date="2016-10" db="EMBL/GenBank/DDBJ databases">
        <title>Lutibacter sp. LPB0138, isolated from marine gastropod.</title>
        <authorList>
            <person name="Kim E."/>
            <person name="Yi H."/>
        </authorList>
    </citation>
    <scope>NUCLEOTIDE SEQUENCE [LARGE SCALE GENOMIC DNA]</scope>
    <source>
        <strain evidence="1 2">LPB0138</strain>
    </source>
</reference>
<proteinExistence type="predicted"/>
<protein>
    <submittedName>
        <fullName evidence="1">RNA-binding protein</fullName>
    </submittedName>
</protein>
<dbReference type="RefSeq" id="WP_070236112.1">
    <property type="nucleotide sequence ID" value="NZ_CP017478.1"/>
</dbReference>
<dbReference type="EMBL" id="CP017478">
    <property type="protein sequence ID" value="AOW19973.1"/>
    <property type="molecule type" value="Genomic_DNA"/>
</dbReference>
<gene>
    <name evidence="1" type="ORF">LPB138_04415</name>
</gene>
<dbReference type="InterPro" id="IPR007922">
    <property type="entry name" value="DciA-like"/>
</dbReference>
<name>A0A1D8P5W0_9FLAO</name>
<sequence length="98" mass="11248">MAKRENEYHSMKDLMKVVIQQNNLSKGLQKMDVREAWGKLMGNGVMSYTESVELQNKTLIVRLKSSVLREELTYGKDKIIKMINEEMGGDIVAKLMLV</sequence>
<keyword evidence="2" id="KW-1185">Reference proteome</keyword>